<dbReference type="EMBL" id="CAJVCH010115608">
    <property type="protein sequence ID" value="CAG7724943.1"/>
    <property type="molecule type" value="Genomic_DNA"/>
</dbReference>
<organism evidence="18 19">
    <name type="scientific">Allacma fusca</name>
    <dbReference type="NCBI Taxonomy" id="39272"/>
    <lineage>
        <taxon>Eukaryota</taxon>
        <taxon>Metazoa</taxon>
        <taxon>Ecdysozoa</taxon>
        <taxon>Arthropoda</taxon>
        <taxon>Hexapoda</taxon>
        <taxon>Collembola</taxon>
        <taxon>Symphypleona</taxon>
        <taxon>Sminthuridae</taxon>
        <taxon>Allacma</taxon>
    </lineage>
</organism>
<keyword evidence="7 16" id="KW-1133">Transmembrane helix</keyword>
<evidence type="ECO:0000256" key="3">
    <source>
        <dbReference type="ARBA" id="ARBA00022543"/>
    </source>
</evidence>
<feature type="transmembrane region" description="Helical" evidence="16">
    <location>
        <begin position="77"/>
        <end position="95"/>
    </location>
</feature>
<dbReference type="InterPro" id="IPR000276">
    <property type="entry name" value="GPCR_Rhodpsn"/>
</dbReference>
<feature type="transmembrane region" description="Helical" evidence="16">
    <location>
        <begin position="305"/>
        <end position="325"/>
    </location>
</feature>
<evidence type="ECO:0000256" key="5">
    <source>
        <dbReference type="ARBA" id="ARBA00022692"/>
    </source>
</evidence>
<accession>A0A8J2JVT0</accession>
<evidence type="ECO:0000259" key="17">
    <source>
        <dbReference type="PROSITE" id="PS50262"/>
    </source>
</evidence>
<comment type="similarity">
    <text evidence="2">Belongs to the G-protein coupled receptor 1 family.</text>
</comment>
<evidence type="ECO:0000313" key="18">
    <source>
        <dbReference type="EMBL" id="CAG7724943.1"/>
    </source>
</evidence>
<evidence type="ECO:0000256" key="7">
    <source>
        <dbReference type="ARBA" id="ARBA00022989"/>
    </source>
</evidence>
<evidence type="ECO:0000256" key="13">
    <source>
        <dbReference type="ARBA" id="ARBA00023180"/>
    </source>
</evidence>
<dbReference type="Proteomes" id="UP000708208">
    <property type="component" value="Unassembled WGS sequence"/>
</dbReference>
<dbReference type="CDD" id="cd15079">
    <property type="entry name" value="7tmA_photoreceptors_insect"/>
    <property type="match status" value="1"/>
</dbReference>
<keyword evidence="8" id="KW-0157">Chromophore</keyword>
<dbReference type="Pfam" id="PF00001">
    <property type="entry name" value="7tm_1"/>
    <property type="match status" value="1"/>
</dbReference>
<dbReference type="PROSITE" id="PS00238">
    <property type="entry name" value="OPSIN"/>
    <property type="match status" value="1"/>
</dbReference>
<dbReference type="GO" id="GO:0007601">
    <property type="term" value="P:visual perception"/>
    <property type="evidence" value="ECO:0007669"/>
    <property type="project" value="UniProtKB-KW"/>
</dbReference>
<reference evidence="18" key="1">
    <citation type="submission" date="2021-06" db="EMBL/GenBank/DDBJ databases">
        <authorList>
            <person name="Hodson N. C."/>
            <person name="Mongue J. A."/>
            <person name="Jaron S. K."/>
        </authorList>
    </citation>
    <scope>NUCLEOTIDE SEQUENCE</scope>
</reference>
<feature type="transmembrane region" description="Helical" evidence="16">
    <location>
        <begin position="38"/>
        <end position="65"/>
    </location>
</feature>
<keyword evidence="10 16" id="KW-0472">Membrane</keyword>
<keyword evidence="12" id="KW-0675">Receptor</keyword>
<dbReference type="AlphaFoldDB" id="A0A8J2JVT0"/>
<dbReference type="GO" id="GO:0016020">
    <property type="term" value="C:membrane"/>
    <property type="evidence" value="ECO:0007669"/>
    <property type="project" value="UniProtKB-SubCell"/>
</dbReference>
<keyword evidence="6" id="KW-0681">Retinal protein</keyword>
<gene>
    <name evidence="18" type="ORF">AFUS01_LOCUS13933</name>
</gene>
<dbReference type="GO" id="GO:0004930">
    <property type="term" value="F:G protein-coupled receptor activity"/>
    <property type="evidence" value="ECO:0007669"/>
    <property type="project" value="UniProtKB-KW"/>
</dbReference>
<feature type="transmembrane region" description="Helical" evidence="16">
    <location>
        <begin position="158"/>
        <end position="184"/>
    </location>
</feature>
<name>A0A8J2JVT0_9HEXA</name>
<dbReference type="OrthoDB" id="9996086at2759"/>
<feature type="transmembrane region" description="Helical" evidence="16">
    <location>
        <begin position="269"/>
        <end position="293"/>
    </location>
</feature>
<proteinExistence type="inferred from homology"/>
<keyword evidence="13" id="KW-0325">Glycoprotein</keyword>
<feature type="transmembrane region" description="Helical" evidence="16">
    <location>
        <begin position="115"/>
        <end position="137"/>
    </location>
</feature>
<evidence type="ECO:0000256" key="11">
    <source>
        <dbReference type="ARBA" id="ARBA00023157"/>
    </source>
</evidence>
<comment type="caution">
    <text evidence="18">The sequence shown here is derived from an EMBL/GenBank/DDBJ whole genome shotgun (WGS) entry which is preliminary data.</text>
</comment>
<sequence length="366" mass="41167">MSYYTQASSAITMREYLPPDVLEMLHPFWHKFPPQHQLFYNLMALVYSIAGFFSVSGNLLVLWIFAKYAKLRSPSNILVMNLAFCDLMTMATMVPECTINFFMGGVWQFGDWACQFHAFCGSIFGYGQIATLIFISYDRYNVVVNGVAARPLSYGRVMLYLIFIWAFSSFWAIGPLVGYGSYALDGILASCSYGFMDQSTTNKAYILGCFFAAYVFPMMVISVCYWHIVKAVINHERAMKEQAKKMNVASLKSNADADKESTEIKIAKVALMNVTLWVFAWTPFAVICLMGVLSDQSKLTPLVSALPILFAKTSCVYNPIIYSLSHPRFRQHLKKALPWFCITLPGDNASTASTTSEMTNVKQEVA</sequence>
<evidence type="ECO:0000256" key="16">
    <source>
        <dbReference type="SAM" id="Phobius"/>
    </source>
</evidence>
<keyword evidence="3" id="KW-0600">Photoreceptor protein</keyword>
<dbReference type="InterPro" id="IPR027430">
    <property type="entry name" value="Retinal_BS"/>
</dbReference>
<evidence type="ECO:0000313" key="19">
    <source>
        <dbReference type="Proteomes" id="UP000708208"/>
    </source>
</evidence>
<evidence type="ECO:0000256" key="4">
    <source>
        <dbReference type="ARBA" id="ARBA00022606"/>
    </source>
</evidence>
<keyword evidence="19" id="KW-1185">Reference proteome</keyword>
<evidence type="ECO:0000256" key="9">
    <source>
        <dbReference type="ARBA" id="ARBA00023040"/>
    </source>
</evidence>
<dbReference type="PANTHER" id="PTHR24240">
    <property type="entry name" value="OPSIN"/>
    <property type="match status" value="1"/>
</dbReference>
<evidence type="ECO:0000256" key="15">
    <source>
        <dbReference type="ARBA" id="ARBA00023305"/>
    </source>
</evidence>
<keyword evidence="14" id="KW-0807">Transducer</keyword>
<evidence type="ECO:0000256" key="1">
    <source>
        <dbReference type="ARBA" id="ARBA00004141"/>
    </source>
</evidence>
<evidence type="ECO:0000256" key="12">
    <source>
        <dbReference type="ARBA" id="ARBA00023170"/>
    </source>
</evidence>
<evidence type="ECO:0000256" key="8">
    <source>
        <dbReference type="ARBA" id="ARBA00022991"/>
    </source>
</evidence>
<dbReference type="GO" id="GO:0009881">
    <property type="term" value="F:photoreceptor activity"/>
    <property type="evidence" value="ECO:0007669"/>
    <property type="project" value="UniProtKB-KW"/>
</dbReference>
<dbReference type="PROSITE" id="PS50262">
    <property type="entry name" value="G_PROTEIN_RECEP_F1_2"/>
    <property type="match status" value="1"/>
</dbReference>
<evidence type="ECO:0000256" key="10">
    <source>
        <dbReference type="ARBA" id="ARBA00023136"/>
    </source>
</evidence>
<keyword evidence="4" id="KW-0716">Sensory transduction</keyword>
<feature type="domain" description="G-protein coupled receptors family 1 profile" evidence="17">
    <location>
        <begin position="57"/>
        <end position="322"/>
    </location>
</feature>
<keyword evidence="11" id="KW-1015">Disulfide bond</keyword>
<comment type="subcellular location">
    <subcellularLocation>
        <location evidence="1">Membrane</location>
        <topology evidence="1">Multi-pass membrane protein</topology>
    </subcellularLocation>
</comment>
<dbReference type="InterPro" id="IPR050125">
    <property type="entry name" value="GPCR_opsins"/>
</dbReference>
<dbReference type="SUPFAM" id="SSF81321">
    <property type="entry name" value="Family A G protein-coupled receptor-like"/>
    <property type="match status" value="1"/>
</dbReference>
<keyword evidence="9" id="KW-0297">G-protein coupled receptor</keyword>
<feature type="transmembrane region" description="Helical" evidence="16">
    <location>
        <begin position="204"/>
        <end position="229"/>
    </location>
</feature>
<keyword evidence="15" id="KW-0844">Vision</keyword>
<evidence type="ECO:0000256" key="6">
    <source>
        <dbReference type="ARBA" id="ARBA00022925"/>
    </source>
</evidence>
<keyword evidence="5 16" id="KW-0812">Transmembrane</keyword>
<dbReference type="FunFam" id="1.20.1070.10:FF:000044">
    <property type="entry name" value="Opsin, ultraviolet-sensitive"/>
    <property type="match status" value="1"/>
</dbReference>
<protein>
    <recommendedName>
        <fullName evidence="17">G-protein coupled receptors family 1 profile domain-containing protein</fullName>
    </recommendedName>
</protein>
<dbReference type="InterPro" id="IPR017452">
    <property type="entry name" value="GPCR_Rhodpsn_7TM"/>
</dbReference>
<dbReference type="GO" id="GO:0007602">
    <property type="term" value="P:phototransduction"/>
    <property type="evidence" value="ECO:0007669"/>
    <property type="project" value="UniProtKB-KW"/>
</dbReference>
<evidence type="ECO:0000256" key="2">
    <source>
        <dbReference type="ARBA" id="ARBA00010663"/>
    </source>
</evidence>
<evidence type="ECO:0000256" key="14">
    <source>
        <dbReference type="ARBA" id="ARBA00023224"/>
    </source>
</evidence>